<dbReference type="Proteomes" id="UP001501729">
    <property type="component" value="Unassembled WGS sequence"/>
</dbReference>
<evidence type="ECO:0000313" key="2">
    <source>
        <dbReference type="Proteomes" id="UP001501729"/>
    </source>
</evidence>
<proteinExistence type="predicted"/>
<organism evidence="1 2">
    <name type="scientific">Haladaptatus pallidirubidus</name>
    <dbReference type="NCBI Taxonomy" id="1008152"/>
    <lineage>
        <taxon>Archaea</taxon>
        <taxon>Methanobacteriati</taxon>
        <taxon>Methanobacteriota</taxon>
        <taxon>Stenosarchaea group</taxon>
        <taxon>Halobacteria</taxon>
        <taxon>Halobacteriales</taxon>
        <taxon>Haladaptataceae</taxon>
        <taxon>Haladaptatus</taxon>
    </lineage>
</organism>
<dbReference type="EMBL" id="BAABKX010000030">
    <property type="protein sequence ID" value="GAA5064373.1"/>
    <property type="molecule type" value="Genomic_DNA"/>
</dbReference>
<protein>
    <submittedName>
        <fullName evidence="1">Uncharacterized protein</fullName>
    </submittedName>
</protein>
<gene>
    <name evidence="1" type="ORF">GCM10025751_53890</name>
</gene>
<name>A0AAV3URR6_9EURY</name>
<dbReference type="AlphaFoldDB" id="A0AAV3URR6"/>
<keyword evidence="2" id="KW-1185">Reference proteome</keyword>
<accession>A0AAV3URR6</accession>
<sequence length="78" mass="8283">MLSGVVVALIGDFDQSGLFDGDGELFGLCAFLYPRGGFTGDELFNCFLMTNGIEARLAVHEFVGIGSFGQRALVFVVG</sequence>
<reference evidence="1 2" key="1">
    <citation type="journal article" date="2019" name="Int. J. Syst. Evol. Microbiol.">
        <title>The Global Catalogue of Microorganisms (GCM) 10K type strain sequencing project: providing services to taxonomists for standard genome sequencing and annotation.</title>
        <authorList>
            <consortium name="The Broad Institute Genomics Platform"/>
            <consortium name="The Broad Institute Genome Sequencing Center for Infectious Disease"/>
            <person name="Wu L."/>
            <person name="Ma J."/>
        </authorList>
    </citation>
    <scope>NUCLEOTIDE SEQUENCE [LARGE SCALE GENOMIC DNA]</scope>
    <source>
        <strain evidence="1 2">JCM 17504</strain>
    </source>
</reference>
<comment type="caution">
    <text evidence="1">The sequence shown here is derived from an EMBL/GenBank/DDBJ whole genome shotgun (WGS) entry which is preliminary data.</text>
</comment>
<evidence type="ECO:0000313" key="1">
    <source>
        <dbReference type="EMBL" id="GAA5064373.1"/>
    </source>
</evidence>